<feature type="region of interest" description="Disordered" evidence="1">
    <location>
        <begin position="24"/>
        <end position="50"/>
    </location>
</feature>
<evidence type="ECO:0000256" key="1">
    <source>
        <dbReference type="SAM" id="MobiDB-lite"/>
    </source>
</evidence>
<evidence type="ECO:0000313" key="3">
    <source>
        <dbReference type="Proteomes" id="UP000005237"/>
    </source>
</evidence>
<accession>A0A8R1EBJ5</accession>
<dbReference type="Proteomes" id="UP000005237">
    <property type="component" value="Unassembled WGS sequence"/>
</dbReference>
<reference evidence="3" key="1">
    <citation type="submission" date="2010-08" db="EMBL/GenBank/DDBJ databases">
        <authorList>
            <consortium name="Caenorhabditis japonica Sequencing Consortium"/>
            <person name="Wilson R.K."/>
        </authorList>
    </citation>
    <scope>NUCLEOTIDE SEQUENCE [LARGE SCALE GENOMIC DNA]</scope>
    <source>
        <strain evidence="3">DF5081</strain>
    </source>
</reference>
<protein>
    <submittedName>
        <fullName evidence="2">Uncharacterized protein</fullName>
    </submittedName>
</protein>
<evidence type="ECO:0000313" key="2">
    <source>
        <dbReference type="EnsemblMetazoa" id="CJA31932b.1"/>
    </source>
</evidence>
<dbReference type="AlphaFoldDB" id="A0A8R1EBJ5"/>
<keyword evidence="3" id="KW-1185">Reference proteome</keyword>
<dbReference type="EnsemblMetazoa" id="CJA31932b.1">
    <property type="protein sequence ID" value="CJA31932b.1"/>
    <property type="gene ID" value="WBGene00207779"/>
</dbReference>
<name>A0A8R1EBJ5_CAEJA</name>
<organism evidence="2 3">
    <name type="scientific">Caenorhabditis japonica</name>
    <dbReference type="NCBI Taxonomy" id="281687"/>
    <lineage>
        <taxon>Eukaryota</taxon>
        <taxon>Metazoa</taxon>
        <taxon>Ecdysozoa</taxon>
        <taxon>Nematoda</taxon>
        <taxon>Chromadorea</taxon>
        <taxon>Rhabditida</taxon>
        <taxon>Rhabditina</taxon>
        <taxon>Rhabditomorpha</taxon>
        <taxon>Rhabditoidea</taxon>
        <taxon>Rhabditidae</taxon>
        <taxon>Peloderinae</taxon>
        <taxon>Caenorhabditis</taxon>
    </lineage>
</organism>
<sequence>MDNSMTSPLQLKFYVSGYASMPPTPMSMQFQQQQRRDDQRSIASGSSGGPVKRFEVFIELNYFVDPFFVTASMWAWIKADQVGR</sequence>
<reference evidence="2" key="2">
    <citation type="submission" date="2022-06" db="UniProtKB">
        <authorList>
            <consortium name="EnsemblMetazoa"/>
        </authorList>
    </citation>
    <scope>IDENTIFICATION</scope>
    <source>
        <strain evidence="2">DF5081</strain>
    </source>
</reference>
<proteinExistence type="predicted"/>